<sequence length="226" mass="23088">MEAFAVIPVLDLRHGRVVRARAGQRQSYAPIETPLAKGSEPATIARALLAACPGPTLYVADLDAIMDGRAPDLPALERIARACPGVGLWVDAGFSDAAGLEAFLDSGLGRPVIGSESQRDARLVARLGQQMVLSLDSRGSERLGPAALHADARHWPDDVIAMTLARVGVGTGPDLAGIAALRALAPAARIYAAGGVRGPGDLAALRQAGAAGALVASAIHDGHLPA</sequence>
<name>A0ABQ4TZX1_9HYPH</name>
<reference evidence="6" key="1">
    <citation type="journal article" date="2021" name="Front. Microbiol.">
        <title>Comprehensive Comparative Genomics and Phenotyping of Methylobacterium Species.</title>
        <authorList>
            <person name="Alessa O."/>
            <person name="Ogura Y."/>
            <person name="Fujitani Y."/>
            <person name="Takami H."/>
            <person name="Hayashi T."/>
            <person name="Sahin N."/>
            <person name="Tani A."/>
        </authorList>
    </citation>
    <scope>NUCLEOTIDE SEQUENCE</scope>
    <source>
        <strain evidence="6">DSM 23632</strain>
    </source>
</reference>
<comment type="similarity">
    <text evidence="1 5">Belongs to the HisA/HisF family.</text>
</comment>
<organism evidence="6 7">
    <name type="scientific">Methylobacterium trifolii</name>
    <dbReference type="NCBI Taxonomy" id="1003092"/>
    <lineage>
        <taxon>Bacteria</taxon>
        <taxon>Pseudomonadati</taxon>
        <taxon>Pseudomonadota</taxon>
        <taxon>Alphaproteobacteria</taxon>
        <taxon>Hyphomicrobiales</taxon>
        <taxon>Methylobacteriaceae</taxon>
        <taxon>Methylobacterium</taxon>
    </lineage>
</organism>
<keyword evidence="3 5" id="KW-0368">Histidine biosynthesis</keyword>
<keyword evidence="7" id="KW-1185">Reference proteome</keyword>
<dbReference type="InterPro" id="IPR006062">
    <property type="entry name" value="His_biosynth"/>
</dbReference>
<gene>
    <name evidence="6" type="primary">hisA_1</name>
    <name evidence="6" type="ORF">MPOCJGCO_2176</name>
</gene>
<dbReference type="CDD" id="cd04723">
    <property type="entry name" value="HisA_HisF"/>
    <property type="match status" value="1"/>
</dbReference>
<dbReference type="PANTHER" id="PTHR43090">
    <property type="entry name" value="1-(5-PHOSPHORIBOSYL)-5-[(5-PHOSPHORIBOSYLAMINO)METHYLIDENEAMINO] IMIDAZOLE-4-CARBOXAMIDE ISOMERASE"/>
    <property type="match status" value="1"/>
</dbReference>
<keyword evidence="2 5" id="KW-0028">Amino-acid biosynthesis</keyword>
<dbReference type="GO" id="GO:0016853">
    <property type="term" value="F:isomerase activity"/>
    <property type="evidence" value="ECO:0007669"/>
    <property type="project" value="UniProtKB-KW"/>
</dbReference>
<dbReference type="EMBL" id="BPRB01000114">
    <property type="protein sequence ID" value="GJE60066.1"/>
    <property type="molecule type" value="Genomic_DNA"/>
</dbReference>
<evidence type="ECO:0000256" key="3">
    <source>
        <dbReference type="ARBA" id="ARBA00023102"/>
    </source>
</evidence>
<comment type="pathway">
    <text evidence="4">Amino-acid biosynthesis.</text>
</comment>
<reference evidence="6" key="2">
    <citation type="submission" date="2021-08" db="EMBL/GenBank/DDBJ databases">
        <authorList>
            <person name="Tani A."/>
            <person name="Ola A."/>
            <person name="Ogura Y."/>
            <person name="Katsura K."/>
            <person name="Hayashi T."/>
        </authorList>
    </citation>
    <scope>NUCLEOTIDE SEQUENCE</scope>
    <source>
        <strain evidence="6">DSM 23632</strain>
    </source>
</reference>
<protein>
    <submittedName>
        <fullName evidence="6">1-(5-phosphoribosyl)-5-[(5-phosphoribosylamino) methylideneamino] imidazole-4-carboxamide isomerase</fullName>
    </submittedName>
</protein>
<comment type="caution">
    <text evidence="6">The sequence shown here is derived from an EMBL/GenBank/DDBJ whole genome shotgun (WGS) entry which is preliminary data.</text>
</comment>
<dbReference type="RefSeq" id="WP_238182608.1">
    <property type="nucleotide sequence ID" value="NZ_BPRB01000114.1"/>
</dbReference>
<evidence type="ECO:0000256" key="1">
    <source>
        <dbReference type="ARBA" id="ARBA00009667"/>
    </source>
</evidence>
<evidence type="ECO:0000256" key="4">
    <source>
        <dbReference type="ARBA" id="ARBA00029440"/>
    </source>
</evidence>
<keyword evidence="6" id="KW-0413">Isomerase</keyword>
<evidence type="ECO:0000256" key="2">
    <source>
        <dbReference type="ARBA" id="ARBA00022605"/>
    </source>
</evidence>
<dbReference type="InterPro" id="IPR044524">
    <property type="entry name" value="Isoase_HisA-like"/>
</dbReference>
<dbReference type="SUPFAM" id="SSF51366">
    <property type="entry name" value="Ribulose-phoshate binding barrel"/>
    <property type="match status" value="1"/>
</dbReference>
<dbReference type="InterPro" id="IPR013785">
    <property type="entry name" value="Aldolase_TIM"/>
</dbReference>
<dbReference type="Gene3D" id="3.20.20.70">
    <property type="entry name" value="Aldolase class I"/>
    <property type="match status" value="1"/>
</dbReference>
<evidence type="ECO:0000313" key="6">
    <source>
        <dbReference type="EMBL" id="GJE60066.1"/>
    </source>
</evidence>
<accession>A0ABQ4TZX1</accession>
<evidence type="ECO:0000313" key="7">
    <source>
        <dbReference type="Proteomes" id="UP001055057"/>
    </source>
</evidence>
<evidence type="ECO:0000256" key="5">
    <source>
        <dbReference type="RuleBase" id="RU003657"/>
    </source>
</evidence>
<dbReference type="Proteomes" id="UP001055057">
    <property type="component" value="Unassembled WGS sequence"/>
</dbReference>
<dbReference type="InterPro" id="IPR011060">
    <property type="entry name" value="RibuloseP-bd_barrel"/>
</dbReference>
<proteinExistence type="inferred from homology"/>
<dbReference type="PANTHER" id="PTHR43090:SF2">
    <property type="entry name" value="1-(5-PHOSPHORIBOSYL)-5-[(5-PHOSPHORIBOSYLAMINO)METHYLIDENEAMINO] IMIDAZOLE-4-CARBOXAMIDE ISOMERASE"/>
    <property type="match status" value="1"/>
</dbReference>
<dbReference type="Pfam" id="PF00977">
    <property type="entry name" value="His_biosynth"/>
    <property type="match status" value="1"/>
</dbReference>